<gene>
    <name evidence="2" type="ORF">F5878DRAFT_520679</name>
</gene>
<feature type="non-terminal residue" evidence="2">
    <location>
        <position position="69"/>
    </location>
</feature>
<organism evidence="2 3">
    <name type="scientific">Lentinula raphanica</name>
    <dbReference type="NCBI Taxonomy" id="153919"/>
    <lineage>
        <taxon>Eukaryota</taxon>
        <taxon>Fungi</taxon>
        <taxon>Dikarya</taxon>
        <taxon>Basidiomycota</taxon>
        <taxon>Agaricomycotina</taxon>
        <taxon>Agaricomycetes</taxon>
        <taxon>Agaricomycetidae</taxon>
        <taxon>Agaricales</taxon>
        <taxon>Marasmiineae</taxon>
        <taxon>Omphalotaceae</taxon>
        <taxon>Lentinula</taxon>
    </lineage>
</organism>
<dbReference type="InterPro" id="IPR008906">
    <property type="entry name" value="HATC_C_dom"/>
</dbReference>
<comment type="caution">
    <text evidence="2">The sequence shown here is derived from an EMBL/GenBank/DDBJ whole genome shotgun (WGS) entry which is preliminary data.</text>
</comment>
<dbReference type="SUPFAM" id="SSF53098">
    <property type="entry name" value="Ribonuclease H-like"/>
    <property type="match status" value="1"/>
</dbReference>
<evidence type="ECO:0000313" key="3">
    <source>
        <dbReference type="Proteomes" id="UP001163846"/>
    </source>
</evidence>
<name>A0AA38NXC8_9AGAR</name>
<evidence type="ECO:0000259" key="1">
    <source>
        <dbReference type="Pfam" id="PF05699"/>
    </source>
</evidence>
<dbReference type="GO" id="GO:0046983">
    <property type="term" value="F:protein dimerization activity"/>
    <property type="evidence" value="ECO:0007669"/>
    <property type="project" value="InterPro"/>
</dbReference>
<dbReference type="Pfam" id="PF05699">
    <property type="entry name" value="Dimer_Tnp_hAT"/>
    <property type="match status" value="1"/>
</dbReference>
<feature type="domain" description="HAT C-terminal dimerisation" evidence="1">
    <location>
        <begin position="2"/>
        <end position="48"/>
    </location>
</feature>
<dbReference type="Proteomes" id="UP001163846">
    <property type="component" value="Unassembled WGS sequence"/>
</dbReference>
<feature type="non-terminal residue" evidence="2">
    <location>
        <position position="1"/>
    </location>
</feature>
<accession>A0AA38NXC8</accession>
<evidence type="ECO:0000313" key="2">
    <source>
        <dbReference type="EMBL" id="KAJ3832357.1"/>
    </source>
</evidence>
<keyword evidence="3" id="KW-1185">Reference proteome</keyword>
<dbReference type="EMBL" id="MU806987">
    <property type="protein sequence ID" value="KAJ3832357.1"/>
    <property type="molecule type" value="Genomic_DNA"/>
</dbReference>
<sequence length="69" mass="7846">IFRFALDVLPVQASAVPCEHAFSSSKETDTARRSRLSPVLMEVLQILKSIYRSDRLNFTKSWVAKSSEM</sequence>
<reference evidence="2" key="1">
    <citation type="submission" date="2022-08" db="EMBL/GenBank/DDBJ databases">
        <authorList>
            <consortium name="DOE Joint Genome Institute"/>
            <person name="Min B."/>
            <person name="Riley R."/>
            <person name="Sierra-Patev S."/>
            <person name="Naranjo-Ortiz M."/>
            <person name="Looney B."/>
            <person name="Konkel Z."/>
            <person name="Slot J.C."/>
            <person name="Sakamoto Y."/>
            <person name="Steenwyk J.L."/>
            <person name="Rokas A."/>
            <person name="Carro J."/>
            <person name="Camarero S."/>
            <person name="Ferreira P."/>
            <person name="Molpeceres G."/>
            <person name="Ruiz-Duenas F.J."/>
            <person name="Serrano A."/>
            <person name="Henrissat B."/>
            <person name="Drula E."/>
            <person name="Hughes K.W."/>
            <person name="Mata J.L."/>
            <person name="Ishikawa N.K."/>
            <person name="Vargas-Isla R."/>
            <person name="Ushijima S."/>
            <person name="Smith C.A."/>
            <person name="Ahrendt S."/>
            <person name="Andreopoulos W."/>
            <person name="He G."/>
            <person name="Labutti K."/>
            <person name="Lipzen A."/>
            <person name="Ng V."/>
            <person name="Sandor L."/>
            <person name="Barry K."/>
            <person name="Martinez A.T."/>
            <person name="Xiao Y."/>
            <person name="Gibbons J.G."/>
            <person name="Terashima K."/>
            <person name="Hibbett D.S."/>
            <person name="Grigoriev I.V."/>
        </authorList>
    </citation>
    <scope>NUCLEOTIDE SEQUENCE</scope>
    <source>
        <strain evidence="2">TFB9207</strain>
    </source>
</reference>
<protein>
    <recommendedName>
        <fullName evidence="1">HAT C-terminal dimerisation domain-containing protein</fullName>
    </recommendedName>
</protein>
<proteinExistence type="predicted"/>
<dbReference type="AlphaFoldDB" id="A0AA38NXC8"/>
<dbReference type="InterPro" id="IPR012337">
    <property type="entry name" value="RNaseH-like_sf"/>
</dbReference>